<comment type="similarity">
    <text evidence="3 13">In the N-terminal section; belongs to the GARS family.</text>
</comment>
<dbReference type="EC" id="6.3.4.13" evidence="13"/>
<keyword evidence="4 13" id="KW-0436">Ligase</keyword>
<dbReference type="InterPro" id="IPR004607">
    <property type="entry name" value="GART"/>
</dbReference>
<dbReference type="GO" id="GO:0004641">
    <property type="term" value="F:phosphoribosylformylglycinamidine cyclo-ligase activity"/>
    <property type="evidence" value="ECO:0007669"/>
    <property type="project" value="UniProtKB-EC"/>
</dbReference>
<protein>
    <recommendedName>
        <fullName evidence="13">Trifunctional purine biosynthetic protein adenosine-3</fullName>
    </recommendedName>
    <domain>
        <recommendedName>
            <fullName evidence="13">Phosphoribosylamine--glycine ligase</fullName>
            <ecNumber evidence="13">6.3.4.13</ecNumber>
        </recommendedName>
        <alternativeName>
            <fullName evidence="13">Glycinamide ribonucleotide synthetase</fullName>
            <shortName evidence="13">GARS</shortName>
        </alternativeName>
        <alternativeName>
            <fullName evidence="13">Phosphoribosylglycinamide synthetase</fullName>
        </alternativeName>
    </domain>
    <domain>
        <recommendedName>
            <fullName evidence="13">Phosphoribosylformylglycinamidine cyclo-ligase</fullName>
            <ecNumber evidence="13">6.3.3.1</ecNumber>
        </recommendedName>
        <alternativeName>
            <fullName evidence="13">AIR synthase</fullName>
            <shortName evidence="13">AIRS</shortName>
        </alternativeName>
        <alternativeName>
            <fullName evidence="13">Phosphoribosyl-aminoimidazole synthetase</fullName>
        </alternativeName>
    </domain>
    <domain>
        <recommendedName>
            <fullName evidence="13">Phosphoribosylglycinamide formyltransferase</fullName>
            <ecNumber evidence="13">2.1.2.2</ecNumber>
        </recommendedName>
        <alternativeName>
            <fullName evidence="13">5'-phosphoribosylglycinamide transformylase</fullName>
        </alternativeName>
        <alternativeName>
            <fullName evidence="13">GAR transformylase</fullName>
            <shortName evidence="13">GART</shortName>
        </alternativeName>
    </domain>
</protein>
<dbReference type="InterPro" id="IPR010918">
    <property type="entry name" value="PurM-like_C_dom"/>
</dbReference>
<dbReference type="Pfam" id="PF02843">
    <property type="entry name" value="GARS_C"/>
    <property type="match status" value="1"/>
</dbReference>
<dbReference type="InterPro" id="IPR004733">
    <property type="entry name" value="PurM_cligase"/>
</dbReference>
<dbReference type="Gene3D" id="3.30.470.20">
    <property type="entry name" value="ATP-grasp fold, B domain"/>
    <property type="match status" value="1"/>
</dbReference>
<dbReference type="InterPro" id="IPR036921">
    <property type="entry name" value="PurM-like_N_sf"/>
</dbReference>
<dbReference type="GO" id="GO:0046872">
    <property type="term" value="F:metal ion binding"/>
    <property type="evidence" value="ECO:0007669"/>
    <property type="project" value="UniProtKB-KW"/>
</dbReference>
<dbReference type="SUPFAM" id="SSF55326">
    <property type="entry name" value="PurM N-terminal domain-like"/>
    <property type="match status" value="1"/>
</dbReference>
<dbReference type="InterPro" id="IPR020562">
    <property type="entry name" value="PRibGlycinamide_synth_N"/>
</dbReference>
<comment type="pathway">
    <text evidence="2 13">Purine metabolism; IMP biosynthesis via de novo pathway; N(1)-(5-phospho-D-ribosyl)glycinamide from 5-phospho-alpha-D-ribose 1-diphosphate: step 2/2.</text>
</comment>
<dbReference type="Pfam" id="PF00551">
    <property type="entry name" value="Formyl_trans_N"/>
    <property type="match status" value="1"/>
</dbReference>
<dbReference type="InterPro" id="IPR002376">
    <property type="entry name" value="Formyl_transf_N"/>
</dbReference>
<evidence type="ECO:0000256" key="6">
    <source>
        <dbReference type="ARBA" id="ARBA00022723"/>
    </source>
</evidence>
<keyword evidence="16" id="KW-1185">Reference proteome</keyword>
<dbReference type="Gene3D" id="3.90.650.10">
    <property type="entry name" value="PurM-like C-terminal domain"/>
    <property type="match status" value="1"/>
</dbReference>
<dbReference type="PANTHER" id="PTHR10520:SF12">
    <property type="entry name" value="TRIFUNCTIONAL PURINE BIOSYNTHETIC PROTEIN ADENOSINE-3"/>
    <property type="match status" value="1"/>
</dbReference>
<dbReference type="InterPro" id="IPR020560">
    <property type="entry name" value="PRibGlycinamide_synth_C-dom"/>
</dbReference>
<dbReference type="SMART" id="SM01209">
    <property type="entry name" value="GARS_A"/>
    <property type="match status" value="1"/>
</dbReference>
<dbReference type="NCBIfam" id="TIGR00639">
    <property type="entry name" value="PurN"/>
    <property type="match status" value="1"/>
</dbReference>
<dbReference type="SUPFAM" id="SSF53328">
    <property type="entry name" value="Formyltransferase"/>
    <property type="match status" value="1"/>
</dbReference>
<evidence type="ECO:0000256" key="11">
    <source>
        <dbReference type="ARBA" id="ARBA00023268"/>
    </source>
</evidence>
<dbReference type="SUPFAM" id="SSF56042">
    <property type="entry name" value="PurM C-terminal domain-like"/>
    <property type="match status" value="1"/>
</dbReference>
<dbReference type="NCBIfam" id="TIGR00878">
    <property type="entry name" value="purM"/>
    <property type="match status" value="1"/>
</dbReference>
<comment type="catalytic activity">
    <reaction evidence="13">
        <text>5-phospho-beta-D-ribosylamine + glycine + ATP = N(1)-(5-phospho-beta-D-ribosyl)glycinamide + ADP + phosphate + H(+)</text>
        <dbReference type="Rhea" id="RHEA:17453"/>
        <dbReference type="ChEBI" id="CHEBI:15378"/>
        <dbReference type="ChEBI" id="CHEBI:30616"/>
        <dbReference type="ChEBI" id="CHEBI:43474"/>
        <dbReference type="ChEBI" id="CHEBI:57305"/>
        <dbReference type="ChEBI" id="CHEBI:58681"/>
        <dbReference type="ChEBI" id="CHEBI:143788"/>
        <dbReference type="ChEBI" id="CHEBI:456216"/>
        <dbReference type="EC" id="6.3.4.13"/>
    </reaction>
</comment>
<proteinExistence type="inferred from homology"/>
<dbReference type="InterPro" id="IPR011761">
    <property type="entry name" value="ATP-grasp"/>
</dbReference>
<dbReference type="Gene3D" id="3.40.50.20">
    <property type="match status" value="1"/>
</dbReference>
<dbReference type="SMART" id="SM01210">
    <property type="entry name" value="GARS_C"/>
    <property type="match status" value="1"/>
</dbReference>
<organism evidence="15 16">
    <name type="scientific">Podarcis lilfordi</name>
    <name type="common">Lilford's wall lizard</name>
    <dbReference type="NCBI Taxonomy" id="74358"/>
    <lineage>
        <taxon>Eukaryota</taxon>
        <taxon>Metazoa</taxon>
        <taxon>Chordata</taxon>
        <taxon>Craniata</taxon>
        <taxon>Vertebrata</taxon>
        <taxon>Euteleostomi</taxon>
        <taxon>Lepidosauria</taxon>
        <taxon>Squamata</taxon>
        <taxon>Bifurcata</taxon>
        <taxon>Unidentata</taxon>
        <taxon>Episquamata</taxon>
        <taxon>Laterata</taxon>
        <taxon>Lacertibaenia</taxon>
        <taxon>Lacertidae</taxon>
        <taxon>Podarcis</taxon>
    </lineage>
</organism>
<keyword evidence="10 13" id="KW-0464">Manganese</keyword>
<keyword evidence="7 12" id="KW-0547">Nucleotide-binding</keyword>
<dbReference type="Gene3D" id="3.90.600.10">
    <property type="entry name" value="Phosphoribosylglycinamide synthetase, C-terminal domain"/>
    <property type="match status" value="1"/>
</dbReference>
<dbReference type="AlphaFoldDB" id="A0AA35K6U2"/>
<dbReference type="FunFam" id="3.90.600.10:FF:000001">
    <property type="entry name" value="Trifunctional purine biosynthetic protein adenosine-3"/>
    <property type="match status" value="1"/>
</dbReference>
<dbReference type="GO" id="GO:0005524">
    <property type="term" value="F:ATP binding"/>
    <property type="evidence" value="ECO:0007669"/>
    <property type="project" value="UniProtKB-UniRule"/>
</dbReference>
<dbReference type="PROSITE" id="PS50975">
    <property type="entry name" value="ATP_GRASP"/>
    <property type="match status" value="1"/>
</dbReference>
<reference evidence="15" key="1">
    <citation type="submission" date="2022-12" db="EMBL/GenBank/DDBJ databases">
        <authorList>
            <person name="Alioto T."/>
            <person name="Alioto T."/>
            <person name="Gomez Garrido J."/>
        </authorList>
    </citation>
    <scope>NUCLEOTIDE SEQUENCE</scope>
</reference>
<dbReference type="InterPro" id="IPR037123">
    <property type="entry name" value="PRibGlycinamide_synth_C_sf"/>
</dbReference>
<dbReference type="EMBL" id="OX395129">
    <property type="protein sequence ID" value="CAI5772620.1"/>
    <property type="molecule type" value="Genomic_DNA"/>
</dbReference>
<dbReference type="InterPro" id="IPR016188">
    <property type="entry name" value="PurM-like_N"/>
</dbReference>
<dbReference type="SUPFAM" id="SSF56059">
    <property type="entry name" value="Glutathione synthetase ATP-binding domain-like"/>
    <property type="match status" value="1"/>
</dbReference>
<comment type="similarity">
    <text evidence="13">In the central section; belongs to the AIR synthase family.</text>
</comment>
<dbReference type="InterPro" id="IPR016185">
    <property type="entry name" value="PreATP-grasp_dom_sf"/>
</dbReference>
<dbReference type="InterPro" id="IPR013815">
    <property type="entry name" value="ATP_grasp_subdomain_1"/>
</dbReference>
<dbReference type="SUPFAM" id="SSF52440">
    <property type="entry name" value="PreATP-grasp domain"/>
    <property type="match status" value="1"/>
</dbReference>
<dbReference type="CDD" id="cd08645">
    <property type="entry name" value="FMT_core_GART"/>
    <property type="match status" value="1"/>
</dbReference>
<dbReference type="Proteomes" id="UP001178461">
    <property type="component" value="Chromosome 4"/>
</dbReference>
<dbReference type="Pfam" id="PF02844">
    <property type="entry name" value="GARS_N"/>
    <property type="match status" value="1"/>
</dbReference>
<dbReference type="FunFam" id="3.40.50.20:FF:000006">
    <property type="entry name" value="Phosphoribosylamine--glycine ligase, chloroplastic"/>
    <property type="match status" value="1"/>
</dbReference>
<dbReference type="GO" id="GO:0004637">
    <property type="term" value="F:phosphoribosylamine-glycine ligase activity"/>
    <property type="evidence" value="ECO:0007669"/>
    <property type="project" value="UniProtKB-UniRule"/>
</dbReference>
<dbReference type="Gene3D" id="3.30.1490.20">
    <property type="entry name" value="ATP-grasp fold, A domain"/>
    <property type="match status" value="1"/>
</dbReference>
<feature type="domain" description="ATP-grasp" evidence="14">
    <location>
        <begin position="111"/>
        <end position="318"/>
    </location>
</feature>
<dbReference type="InterPro" id="IPR036477">
    <property type="entry name" value="Formyl_transf_N_sf"/>
</dbReference>
<dbReference type="EC" id="6.3.3.1" evidence="13"/>
<comment type="catalytic activity">
    <reaction evidence="13">
        <text>2-formamido-N(1)-(5-O-phospho-beta-D-ribosyl)acetamidine + ATP = 5-amino-1-(5-phospho-beta-D-ribosyl)imidazole + ADP + phosphate + H(+)</text>
        <dbReference type="Rhea" id="RHEA:23032"/>
        <dbReference type="ChEBI" id="CHEBI:15378"/>
        <dbReference type="ChEBI" id="CHEBI:30616"/>
        <dbReference type="ChEBI" id="CHEBI:43474"/>
        <dbReference type="ChEBI" id="CHEBI:137981"/>
        <dbReference type="ChEBI" id="CHEBI:147287"/>
        <dbReference type="ChEBI" id="CHEBI:456216"/>
        <dbReference type="EC" id="6.3.3.1"/>
    </reaction>
</comment>
<dbReference type="EC" id="2.1.2.2" evidence="13"/>
<dbReference type="GO" id="GO:0006189">
    <property type="term" value="P:'de novo' IMP biosynthetic process"/>
    <property type="evidence" value="ECO:0007669"/>
    <property type="project" value="UniProtKB-UniRule"/>
</dbReference>
<evidence type="ECO:0000256" key="3">
    <source>
        <dbReference type="ARBA" id="ARBA00007423"/>
    </source>
</evidence>
<dbReference type="GO" id="GO:0004644">
    <property type="term" value="F:phosphoribosylglycinamide formyltransferase activity"/>
    <property type="evidence" value="ECO:0007669"/>
    <property type="project" value="UniProtKB-EC"/>
</dbReference>
<dbReference type="SUPFAM" id="SSF51246">
    <property type="entry name" value="Rudiment single hybrid motif"/>
    <property type="match status" value="1"/>
</dbReference>
<dbReference type="InterPro" id="IPR020561">
    <property type="entry name" value="PRibGlycinamid_synth_ATP-grasp"/>
</dbReference>
<dbReference type="InterPro" id="IPR036676">
    <property type="entry name" value="PurM-like_C_sf"/>
</dbReference>
<evidence type="ECO:0000256" key="10">
    <source>
        <dbReference type="ARBA" id="ARBA00023211"/>
    </source>
</evidence>
<dbReference type="HAMAP" id="MF_00138">
    <property type="entry name" value="GARS"/>
    <property type="match status" value="1"/>
</dbReference>
<comment type="catalytic activity">
    <reaction evidence="13">
        <text>N(1)-(5-phospho-beta-D-ribosyl)glycinamide + (6R)-10-formyltetrahydrofolate = N(2)-formyl-N(1)-(5-phospho-beta-D-ribosyl)glycinamide + (6S)-5,6,7,8-tetrahydrofolate + H(+)</text>
        <dbReference type="Rhea" id="RHEA:15053"/>
        <dbReference type="ChEBI" id="CHEBI:15378"/>
        <dbReference type="ChEBI" id="CHEBI:57453"/>
        <dbReference type="ChEBI" id="CHEBI:143788"/>
        <dbReference type="ChEBI" id="CHEBI:147286"/>
        <dbReference type="ChEBI" id="CHEBI:195366"/>
        <dbReference type="EC" id="2.1.2.2"/>
    </reaction>
</comment>
<dbReference type="Gene3D" id="3.40.50.170">
    <property type="entry name" value="Formyl transferase, N-terminal domain"/>
    <property type="match status" value="1"/>
</dbReference>
<keyword evidence="5" id="KW-0808">Transferase</keyword>
<dbReference type="Gene3D" id="3.30.1330.10">
    <property type="entry name" value="PurM-like, N-terminal domain"/>
    <property type="match status" value="1"/>
</dbReference>
<evidence type="ECO:0000259" key="14">
    <source>
        <dbReference type="PROSITE" id="PS50975"/>
    </source>
</evidence>
<evidence type="ECO:0000313" key="16">
    <source>
        <dbReference type="Proteomes" id="UP001178461"/>
    </source>
</evidence>
<evidence type="ECO:0000256" key="7">
    <source>
        <dbReference type="ARBA" id="ARBA00022741"/>
    </source>
</evidence>
<name>A0AA35K6U2_9SAUR</name>
<dbReference type="PANTHER" id="PTHR10520">
    <property type="entry name" value="TRIFUNCTIONAL PURINE BIOSYNTHETIC PROTEIN ADENOSINE-3-RELATED"/>
    <property type="match status" value="1"/>
</dbReference>
<evidence type="ECO:0000256" key="9">
    <source>
        <dbReference type="ARBA" id="ARBA00022840"/>
    </source>
</evidence>
<dbReference type="Pfam" id="PF01071">
    <property type="entry name" value="GARS_A"/>
    <property type="match status" value="1"/>
</dbReference>
<accession>A0AA35K6U2</accession>
<dbReference type="GO" id="GO:0046084">
    <property type="term" value="P:adenine biosynthetic process"/>
    <property type="evidence" value="ECO:0007669"/>
    <property type="project" value="TreeGrafter"/>
</dbReference>
<evidence type="ECO:0000256" key="2">
    <source>
        <dbReference type="ARBA" id="ARBA00005174"/>
    </source>
</evidence>
<evidence type="ECO:0000256" key="5">
    <source>
        <dbReference type="ARBA" id="ARBA00022679"/>
    </source>
</evidence>
<dbReference type="NCBIfam" id="TIGR00877">
    <property type="entry name" value="purD"/>
    <property type="match status" value="1"/>
</dbReference>
<evidence type="ECO:0000313" key="15">
    <source>
        <dbReference type="EMBL" id="CAI5772620.1"/>
    </source>
</evidence>
<keyword evidence="11 13" id="KW-0511">Multifunctional enzyme</keyword>
<dbReference type="InterPro" id="IPR011054">
    <property type="entry name" value="Rudment_hybrid_motif"/>
</dbReference>
<comment type="pathway">
    <text evidence="1 13">Purine metabolism; IMP biosynthesis via de novo pathway; 5-amino-1-(5-phospho-D-ribosyl)imidazole from N(2)-formyl-N(1)-(5-phospho-D-ribosyl)glycinamide: step 2/2.</text>
</comment>
<dbReference type="CDD" id="cd02196">
    <property type="entry name" value="PurM"/>
    <property type="match status" value="1"/>
</dbReference>
<evidence type="ECO:0000256" key="12">
    <source>
        <dbReference type="PROSITE-ProRule" id="PRU00409"/>
    </source>
</evidence>
<comment type="pathway">
    <text evidence="13">Purine metabolism; IMP biosynthesis via de novo pathway; N(2)-formyl-N(1)-(5-phospho-D-ribosyl)glycinamide from N(1)-(5-phospho-D-ribosyl)glycinamide (10-formyl THF route): step 1/1.</text>
</comment>
<dbReference type="Pfam" id="PF00586">
    <property type="entry name" value="AIRS"/>
    <property type="match status" value="1"/>
</dbReference>
<dbReference type="FunFam" id="3.30.470.20:FF:000018">
    <property type="entry name" value="Trifunctional purine biosynthetic protein adenosine-3"/>
    <property type="match status" value="1"/>
</dbReference>
<comment type="similarity">
    <text evidence="13">In the C-terminal section; belongs to the GART family.</text>
</comment>
<keyword evidence="6 13" id="KW-0479">Metal-binding</keyword>
<dbReference type="FunFam" id="3.40.50.170:FF:000006">
    <property type="entry name" value="Trifunctional purine biosynthetic protein adenosine-3"/>
    <property type="match status" value="1"/>
</dbReference>
<dbReference type="InterPro" id="IPR000115">
    <property type="entry name" value="PRibGlycinamide_synth"/>
</dbReference>
<evidence type="ECO:0000256" key="13">
    <source>
        <dbReference type="RuleBase" id="RU363089"/>
    </source>
</evidence>
<evidence type="ECO:0000256" key="1">
    <source>
        <dbReference type="ARBA" id="ARBA00004686"/>
    </source>
</evidence>
<evidence type="ECO:0000256" key="8">
    <source>
        <dbReference type="ARBA" id="ARBA00022755"/>
    </source>
</evidence>
<dbReference type="Pfam" id="PF02769">
    <property type="entry name" value="AIRS_C"/>
    <property type="match status" value="1"/>
</dbReference>
<gene>
    <name evidence="15" type="ORF">PODLI_1B017060</name>
</gene>
<sequence length="1027" mass="110934">MADRVLVIGSGGREHALAWKLAQSPHVKQVLVAPGNAGTANDGKISNSGVLISNHTILAQFCKDHNIGFVIAGPESLLVTGIVDDLVAAGVRCFGPTARAAQLGTNRSFAKVFLDQHGIPTARWNEFLNPQDACTFINSAAFPELVVKPSGLGPRKEIIIASNREEACNAAQEILQGNVFGDTQDTVIIEELLKGEEFSCLCFVDGVTFALMPPVQIQKRLSDEDWGPSTVGMGAYGPVPQISEVLLEKVKGTLLQHIINSMKQEGISYVGVLQIELMLTKDGVKVLSFDCYFGDPQCQVVVQLLKNDLYEVIQATINGRLCSSMLAWSENCTAVSIVMASEGHLECSNQGKEITGLLQARELGLEIFHGATIAVDDKVLVNGSRVLTVTAMKEDLASALEVAYRGLAAIYFQGATYRKDVGYQAMRFLRQSASPSYEDRIADPIVCNVLVRPPNLTAASGSKLGSCGHRGSVSAFFDLRASGYNDPILVSRTKSIGTKMKIAQLCNKHDMIGQDLVAMCVNDVLVQGAEPLFFLDHFAYGKLDAGVAQAIRDGIDGACKLAGCTLLGRETSEMSSTFALGECNLVGFVVAAVEQEMGFPQQEKIVSGDLLIGIASSGLHNQGFSLVRKILLTSSLHYFSSVPGGCGPQTLGEQLLTPSKIYSKTLLPVLRSGNVKAYIHIAEGGLLGSFSTILPEQFSVVLDAHSWTIPSIFSWLQEEGSLSEVEMSQIFNCGIGAVLVVQKEFAGQILKDLQKYEDAWLIGKVIHHLAGCSRVVIKNLLEALLQNKYPFMKNLSNVDSQIQTTCRKSKVKVAVLISGMGTSLTALLGYAKEPASCAQVVLVIANRSGVEELKNATLAGIPTRVIDHKLYGSRSEYEGTLDRVLEEFSVELICLAGFIRVLTSNFLRKWSGKILSTYPSLSPLTKGGNAHKQALSSAYKIAGCTVHFVLDTSLEAVILQEPVSVKAEDTEETLSEKVKEAESRVFPVALQLVASGMVQLGKDGKTYWKRESRELVHQKERQDCSSS</sequence>
<evidence type="ECO:0000256" key="4">
    <source>
        <dbReference type="ARBA" id="ARBA00022598"/>
    </source>
</evidence>
<keyword evidence="8 13" id="KW-0658">Purine biosynthesis</keyword>
<dbReference type="FunFam" id="3.90.650.10:FF:000007">
    <property type="entry name" value="Trifunctional purine biosynthetic protein adenosine-3"/>
    <property type="match status" value="1"/>
</dbReference>
<dbReference type="GO" id="GO:0005829">
    <property type="term" value="C:cytosol"/>
    <property type="evidence" value="ECO:0007669"/>
    <property type="project" value="TreeGrafter"/>
</dbReference>
<keyword evidence="9 12" id="KW-0067">ATP-binding</keyword>